<evidence type="ECO:0000313" key="2">
    <source>
        <dbReference type="EMBL" id="KAJ8470466.1"/>
    </source>
</evidence>
<keyword evidence="3" id="KW-1185">Reference proteome</keyword>
<dbReference type="AlphaFoldDB" id="A0AAV8Q5Q7"/>
<accession>A0AAV8Q5Q7</accession>
<gene>
    <name evidence="2" type="ORF">OPV22_024809</name>
</gene>
<comment type="caution">
    <text evidence="2">The sequence shown here is derived from an EMBL/GenBank/DDBJ whole genome shotgun (WGS) entry which is preliminary data.</text>
</comment>
<proteinExistence type="predicted"/>
<reference evidence="2 3" key="1">
    <citation type="submission" date="2022-12" db="EMBL/GenBank/DDBJ databases">
        <title>Chromosome-scale assembly of the Ensete ventricosum genome.</title>
        <authorList>
            <person name="Dussert Y."/>
            <person name="Stocks J."/>
            <person name="Wendawek A."/>
            <person name="Woldeyes F."/>
            <person name="Nichols R.A."/>
            <person name="Borrell J.S."/>
        </authorList>
    </citation>
    <scope>NUCLEOTIDE SEQUENCE [LARGE SCALE GENOMIC DNA]</scope>
    <source>
        <strain evidence="3">cv. Maze</strain>
        <tissue evidence="2">Seeds</tissue>
    </source>
</reference>
<protein>
    <submittedName>
        <fullName evidence="2">Uncharacterized protein</fullName>
    </submittedName>
</protein>
<dbReference type="Proteomes" id="UP001222027">
    <property type="component" value="Unassembled WGS sequence"/>
</dbReference>
<name>A0AAV8Q5Q7_ENSVE</name>
<dbReference type="EMBL" id="JAQQAF010000007">
    <property type="protein sequence ID" value="KAJ8470466.1"/>
    <property type="molecule type" value="Genomic_DNA"/>
</dbReference>
<evidence type="ECO:0000256" key="1">
    <source>
        <dbReference type="SAM" id="MobiDB-lite"/>
    </source>
</evidence>
<feature type="region of interest" description="Disordered" evidence="1">
    <location>
        <begin position="1"/>
        <end position="35"/>
    </location>
</feature>
<sequence>MRDEGPHPPPRPLHGSPGAIPDSERRRTGIPLCGAGETKLPKGSLEWWSEITGTRASRHGTGGATLLDGCGGHALVEVGSSLVLTLLSDLALLKSVAARENKPNEDQGCVYPYRIHGSAHAAYMPYFKI</sequence>
<evidence type="ECO:0000313" key="3">
    <source>
        <dbReference type="Proteomes" id="UP001222027"/>
    </source>
</evidence>
<organism evidence="2 3">
    <name type="scientific">Ensete ventricosum</name>
    <name type="common">Abyssinian banana</name>
    <name type="synonym">Musa ensete</name>
    <dbReference type="NCBI Taxonomy" id="4639"/>
    <lineage>
        <taxon>Eukaryota</taxon>
        <taxon>Viridiplantae</taxon>
        <taxon>Streptophyta</taxon>
        <taxon>Embryophyta</taxon>
        <taxon>Tracheophyta</taxon>
        <taxon>Spermatophyta</taxon>
        <taxon>Magnoliopsida</taxon>
        <taxon>Liliopsida</taxon>
        <taxon>Zingiberales</taxon>
        <taxon>Musaceae</taxon>
        <taxon>Ensete</taxon>
    </lineage>
</organism>